<reference evidence="6 7" key="1">
    <citation type="submission" date="2023-01" db="EMBL/GenBank/DDBJ databases">
        <title>Genomes from the Australian National Cyanobacteria Reference Collection.</title>
        <authorList>
            <person name="Willis A."/>
            <person name="Lee E.M.F."/>
        </authorList>
    </citation>
    <scope>NUCLEOTIDE SEQUENCE [LARGE SCALE GENOMIC DNA]</scope>
    <source>
        <strain evidence="6 7">CS-1033</strain>
    </source>
</reference>
<dbReference type="CDD" id="cd17285">
    <property type="entry name" value="RMtype1_S_Csp16704I_TRD2-CR2_like"/>
    <property type="match status" value="1"/>
</dbReference>
<protein>
    <submittedName>
        <fullName evidence="6">Restriction endonuclease subunit S</fullName>
        <ecNumber evidence="6">3.1.21.-</ecNumber>
    </submittedName>
</protein>
<dbReference type="Pfam" id="PF01420">
    <property type="entry name" value="Methylase_S"/>
    <property type="match status" value="2"/>
</dbReference>
<evidence type="ECO:0000259" key="5">
    <source>
        <dbReference type="Pfam" id="PF01420"/>
    </source>
</evidence>
<evidence type="ECO:0000313" key="6">
    <source>
        <dbReference type="EMBL" id="MDB9538116.1"/>
    </source>
</evidence>
<feature type="domain" description="Type I restriction modification DNA specificity" evidence="5">
    <location>
        <begin position="124"/>
        <end position="262"/>
    </location>
</feature>
<keyword evidence="6" id="KW-0540">Nuclease</keyword>
<comment type="similarity">
    <text evidence="1">Belongs to the type-I restriction system S methylase family.</text>
</comment>
<dbReference type="InterPro" id="IPR044946">
    <property type="entry name" value="Restrct_endonuc_typeI_TRD_sf"/>
</dbReference>
<dbReference type="PANTHER" id="PTHR43140">
    <property type="entry name" value="TYPE-1 RESTRICTION ENZYME ECOKI SPECIFICITY PROTEIN"/>
    <property type="match status" value="1"/>
</dbReference>
<dbReference type="InterPro" id="IPR051212">
    <property type="entry name" value="Type-I_RE_S_subunit"/>
</dbReference>
<dbReference type="GO" id="GO:0004519">
    <property type="term" value="F:endonuclease activity"/>
    <property type="evidence" value="ECO:0007669"/>
    <property type="project" value="UniProtKB-KW"/>
</dbReference>
<dbReference type="EMBL" id="JAQMUH010000006">
    <property type="protein sequence ID" value="MDB9538116.1"/>
    <property type="molecule type" value="Genomic_DNA"/>
</dbReference>
<name>A0ABT5ANV4_9CYAN</name>
<dbReference type="InterPro" id="IPR000055">
    <property type="entry name" value="Restrct_endonuc_typeI_TRD"/>
</dbReference>
<dbReference type="CDD" id="cd17260">
    <property type="entry name" value="RMtype1_S_EcoEI-TRD1-CR1_like"/>
    <property type="match status" value="1"/>
</dbReference>
<gene>
    <name evidence="6" type="ORF">PN457_00275</name>
</gene>
<keyword evidence="7" id="KW-1185">Reference proteome</keyword>
<feature type="domain" description="Type I restriction modification DNA specificity" evidence="5">
    <location>
        <begin position="378"/>
        <end position="538"/>
    </location>
</feature>
<comment type="caution">
    <text evidence="6">The sequence shown here is derived from an EMBL/GenBank/DDBJ whole genome shotgun (WGS) entry which is preliminary data.</text>
</comment>
<organism evidence="6 7">
    <name type="scientific">Anabaenopsis arnoldii</name>
    <dbReference type="NCBI Taxonomy" id="2152938"/>
    <lineage>
        <taxon>Bacteria</taxon>
        <taxon>Bacillati</taxon>
        <taxon>Cyanobacteriota</taxon>
        <taxon>Cyanophyceae</taxon>
        <taxon>Nostocales</taxon>
        <taxon>Nodulariaceae</taxon>
        <taxon>Anabaenopsis</taxon>
    </lineage>
</organism>
<dbReference type="RefSeq" id="WP_271730533.1">
    <property type="nucleotide sequence ID" value="NZ_JANQDP010000109.1"/>
</dbReference>
<dbReference type="PANTHER" id="PTHR43140:SF1">
    <property type="entry name" value="TYPE I RESTRICTION ENZYME ECOKI SPECIFICITY SUBUNIT"/>
    <property type="match status" value="1"/>
</dbReference>
<evidence type="ECO:0000256" key="3">
    <source>
        <dbReference type="ARBA" id="ARBA00023125"/>
    </source>
</evidence>
<keyword evidence="6" id="KW-0378">Hydrolase</keyword>
<keyword evidence="3" id="KW-0238">DNA-binding</keyword>
<keyword evidence="6" id="KW-0255">Endonuclease</keyword>
<dbReference type="SUPFAM" id="SSF116734">
    <property type="entry name" value="DNA methylase specificity domain"/>
    <property type="match status" value="2"/>
</dbReference>
<sequence length="557" mass="63092">MKVDTFFTNFDLLTDAPNATAKLRELILQLAVMGKLVRQDPNDEPASVLLDRIICKKQQLSYGNKIQKADLNLSNEEELDLEILPGNWCWTNLETIGLINPRNGLPDDLDVAFIPMNLIPQKYGNPLKYETRKWGEVKKGFTHFAEGDVAIAKITPCFQNGKSCVMRGLKNQAGAGTTELHIFRPINNLTYPEYVLIYFKSVSFIKNAIPIMTGTAGQKRVPNNYVAQNPFPLPPLAEQKRIVEKCDRLMSLCDEIEKQHKQKQDSIVRMNEGAIAQLLSSQNPDDFRHHWERICNNFDLLYSVPETIPKLRQAILQLAVMGKLVRQDPNDEPAANLIKKICQKKSLIIHNRQSNQNSITVNNPPYDLPKNWVWAYLDNIIISLTGGGTPSKLKQEFWDGNIPWASVKDLKSKYIETTIDSITDLGLKNSSTNLIKKGSIIICTRMALGKIAINTIDVAINQDLKAIQLPEEIDKNYFYNFYMTQNIVGTGVTVTGIRQKELLKLPVPLPPLAEQKRIVEKCDRLMSLCDRLEAKLKQGRESREKLMEVAAKQVLLN</sequence>
<dbReference type="GO" id="GO:0016787">
    <property type="term" value="F:hydrolase activity"/>
    <property type="evidence" value="ECO:0007669"/>
    <property type="project" value="UniProtKB-KW"/>
</dbReference>
<keyword evidence="2" id="KW-0680">Restriction system</keyword>
<dbReference type="Gene3D" id="3.90.220.20">
    <property type="entry name" value="DNA methylase specificity domains"/>
    <property type="match status" value="2"/>
</dbReference>
<dbReference type="EC" id="3.1.21.-" evidence="6"/>
<evidence type="ECO:0000256" key="2">
    <source>
        <dbReference type="ARBA" id="ARBA00022747"/>
    </source>
</evidence>
<evidence type="ECO:0000313" key="7">
    <source>
        <dbReference type="Proteomes" id="UP001212499"/>
    </source>
</evidence>
<dbReference type="Proteomes" id="UP001212499">
    <property type="component" value="Unassembled WGS sequence"/>
</dbReference>
<comment type="subunit">
    <text evidence="4">The methyltransferase is composed of M and S polypeptides.</text>
</comment>
<proteinExistence type="inferred from homology"/>
<evidence type="ECO:0000256" key="4">
    <source>
        <dbReference type="ARBA" id="ARBA00038652"/>
    </source>
</evidence>
<evidence type="ECO:0000256" key="1">
    <source>
        <dbReference type="ARBA" id="ARBA00010923"/>
    </source>
</evidence>
<accession>A0ABT5ANV4</accession>